<feature type="region of interest" description="Disordered" evidence="9">
    <location>
        <begin position="174"/>
        <end position="208"/>
    </location>
</feature>
<feature type="compositionally biased region" description="Polar residues" evidence="9">
    <location>
        <begin position="272"/>
        <end position="282"/>
    </location>
</feature>
<feature type="DNA-binding region" description="Homeobox" evidence="8">
    <location>
        <begin position="101"/>
        <end position="163"/>
    </location>
</feature>
<evidence type="ECO:0000256" key="3">
    <source>
        <dbReference type="ARBA" id="ARBA00023015"/>
    </source>
</evidence>
<dbReference type="SUPFAM" id="SSF46689">
    <property type="entry name" value="Homeodomain-like"/>
    <property type="match status" value="1"/>
</dbReference>
<dbReference type="Pfam" id="PF07526">
    <property type="entry name" value="POX"/>
    <property type="match status" value="1"/>
</dbReference>
<dbReference type="InterPro" id="IPR006563">
    <property type="entry name" value="POX_dom"/>
</dbReference>
<protein>
    <submittedName>
        <fullName evidence="12">BEL1-like homeodomain protein 1</fullName>
    </submittedName>
</protein>
<dbReference type="InterPro" id="IPR001356">
    <property type="entry name" value="HD"/>
</dbReference>
<organism evidence="11 12">
    <name type="scientific">Momordica charantia</name>
    <name type="common">Bitter gourd</name>
    <name type="synonym">Balsam pear</name>
    <dbReference type="NCBI Taxonomy" id="3673"/>
    <lineage>
        <taxon>Eukaryota</taxon>
        <taxon>Viridiplantae</taxon>
        <taxon>Streptophyta</taxon>
        <taxon>Embryophyta</taxon>
        <taxon>Tracheophyta</taxon>
        <taxon>Spermatophyta</taxon>
        <taxon>Magnoliopsida</taxon>
        <taxon>eudicotyledons</taxon>
        <taxon>Gunneridae</taxon>
        <taxon>Pentapetalae</taxon>
        <taxon>rosids</taxon>
        <taxon>fabids</taxon>
        <taxon>Cucurbitales</taxon>
        <taxon>Cucurbitaceae</taxon>
        <taxon>Momordiceae</taxon>
        <taxon>Momordica</taxon>
    </lineage>
</organism>
<accession>A0A6J1DGB4</accession>
<feature type="region of interest" description="Disordered" evidence="9">
    <location>
        <begin position="233"/>
        <end position="252"/>
    </location>
</feature>
<evidence type="ECO:0000256" key="5">
    <source>
        <dbReference type="ARBA" id="ARBA00023155"/>
    </source>
</evidence>
<keyword evidence="3" id="KW-0805">Transcription regulation</keyword>
<comment type="similarity">
    <text evidence="2">Belongs to the TALE/BELL homeobox family.</text>
</comment>
<dbReference type="InterPro" id="IPR008422">
    <property type="entry name" value="KN_HD"/>
</dbReference>
<dbReference type="PROSITE" id="PS50071">
    <property type="entry name" value="HOMEOBOX_2"/>
    <property type="match status" value="1"/>
</dbReference>
<dbReference type="InterPro" id="IPR009057">
    <property type="entry name" value="Homeodomain-like_sf"/>
</dbReference>
<dbReference type="OrthoDB" id="10056939at2759"/>
<gene>
    <name evidence="12" type="primary">LOC111020590</name>
</gene>
<evidence type="ECO:0000256" key="2">
    <source>
        <dbReference type="ARBA" id="ARBA00006454"/>
    </source>
</evidence>
<dbReference type="RefSeq" id="XP_022152983.1">
    <property type="nucleotide sequence ID" value="XM_022297291.1"/>
</dbReference>
<evidence type="ECO:0000256" key="1">
    <source>
        <dbReference type="ARBA" id="ARBA00004123"/>
    </source>
</evidence>
<keyword evidence="6" id="KW-0804">Transcription</keyword>
<dbReference type="PANTHER" id="PTHR11850">
    <property type="entry name" value="HOMEOBOX PROTEIN TRANSCRIPTION FACTORS"/>
    <property type="match status" value="1"/>
</dbReference>
<dbReference type="Pfam" id="PF05920">
    <property type="entry name" value="Homeobox_KN"/>
    <property type="match status" value="1"/>
</dbReference>
<evidence type="ECO:0000256" key="8">
    <source>
        <dbReference type="PROSITE-ProRule" id="PRU00108"/>
    </source>
</evidence>
<evidence type="ECO:0000256" key="9">
    <source>
        <dbReference type="SAM" id="MobiDB-lite"/>
    </source>
</evidence>
<dbReference type="CDD" id="cd00086">
    <property type="entry name" value="homeodomain"/>
    <property type="match status" value="1"/>
</dbReference>
<sequence>IKVEQKYREYEQQMQGVVRSFEQAAGLGSAKSYASLALQTISKQFRCLKDAICSQIRATGKSLGEEDWLGAKIQGSRLRYVDHHLRQQRALQQLGMIQHNTWRPQRGLPERAVSVLRAWLFEHFLHPYPKDSDKIILAKQTGLTRSQVSNWFINARVRLWKPMVEEMYLEEIKDQEQNGESQDMNRNNKNEHNKMQHGGGGGDHQNHNNAEAANFKLMNDPQSKTENFINNHSLTDHHMSNNNSSSSSMLGSFSLIRPSSSDILGSPKKPRTNNNNNLDFESAPSTKTMLLRDQINDTKHLLHTSSGHAPGFGAYPIAEIGSRFNPEMLTPRFHGNGVSLTLGLPHSHSDNLSLSATQHNYLSNPNLRPVELGNSVGADFTDIPPPPPSTAYDGVEMQTTKRFAAQLLPDFVA</sequence>
<dbReference type="InterPro" id="IPR050224">
    <property type="entry name" value="TALE_homeobox"/>
</dbReference>
<keyword evidence="4 8" id="KW-0238">DNA-binding</keyword>
<keyword evidence="11" id="KW-1185">Reference proteome</keyword>
<feature type="region of interest" description="Disordered" evidence="9">
    <location>
        <begin position="261"/>
        <end position="282"/>
    </location>
</feature>
<keyword evidence="5 8" id="KW-0371">Homeobox</keyword>
<dbReference type="Gene3D" id="1.10.10.60">
    <property type="entry name" value="Homeodomain-like"/>
    <property type="match status" value="1"/>
</dbReference>
<dbReference type="GO" id="GO:0003677">
    <property type="term" value="F:DNA binding"/>
    <property type="evidence" value="ECO:0007669"/>
    <property type="project" value="UniProtKB-UniRule"/>
</dbReference>
<name>A0A6J1DGB4_MOMCH</name>
<dbReference type="SMART" id="SM00574">
    <property type="entry name" value="POX"/>
    <property type="match status" value="1"/>
</dbReference>
<dbReference type="GeneID" id="111020590"/>
<evidence type="ECO:0000313" key="11">
    <source>
        <dbReference type="Proteomes" id="UP000504603"/>
    </source>
</evidence>
<dbReference type="AlphaFoldDB" id="A0A6J1DGB4"/>
<dbReference type="Proteomes" id="UP000504603">
    <property type="component" value="Unplaced"/>
</dbReference>
<dbReference type="GO" id="GO:0006355">
    <property type="term" value="P:regulation of DNA-templated transcription"/>
    <property type="evidence" value="ECO:0007669"/>
    <property type="project" value="InterPro"/>
</dbReference>
<dbReference type="SMART" id="SM00389">
    <property type="entry name" value="HOX"/>
    <property type="match status" value="1"/>
</dbReference>
<proteinExistence type="inferred from homology"/>
<evidence type="ECO:0000259" key="10">
    <source>
        <dbReference type="PROSITE" id="PS50071"/>
    </source>
</evidence>
<dbReference type="KEGG" id="mcha:111020590"/>
<feature type="non-terminal residue" evidence="12">
    <location>
        <position position="1"/>
    </location>
</feature>
<feature type="domain" description="Homeobox" evidence="10">
    <location>
        <begin position="99"/>
        <end position="162"/>
    </location>
</feature>
<evidence type="ECO:0000256" key="6">
    <source>
        <dbReference type="ARBA" id="ARBA00023163"/>
    </source>
</evidence>
<evidence type="ECO:0000256" key="7">
    <source>
        <dbReference type="ARBA" id="ARBA00023242"/>
    </source>
</evidence>
<comment type="subcellular location">
    <subcellularLocation>
        <location evidence="1 8">Nucleus</location>
    </subcellularLocation>
</comment>
<dbReference type="FunFam" id="1.10.10.60:FF:000117">
    <property type="entry name" value="BEL1-like homeodomain protein 9"/>
    <property type="match status" value="1"/>
</dbReference>
<evidence type="ECO:0000313" key="12">
    <source>
        <dbReference type="RefSeq" id="XP_022152983.1"/>
    </source>
</evidence>
<reference evidence="12" key="1">
    <citation type="submission" date="2025-08" db="UniProtKB">
        <authorList>
            <consortium name="RefSeq"/>
        </authorList>
    </citation>
    <scope>IDENTIFICATION</scope>
    <source>
        <strain evidence="12">OHB3-1</strain>
    </source>
</reference>
<evidence type="ECO:0000256" key="4">
    <source>
        <dbReference type="ARBA" id="ARBA00023125"/>
    </source>
</evidence>
<dbReference type="GO" id="GO:0005634">
    <property type="term" value="C:nucleus"/>
    <property type="evidence" value="ECO:0007669"/>
    <property type="project" value="UniProtKB-SubCell"/>
</dbReference>
<keyword evidence="7 8" id="KW-0539">Nucleus</keyword>